<accession>E6PRW1</accession>
<organism evidence="1">
    <name type="scientific">mine drainage metagenome</name>
    <dbReference type="NCBI Taxonomy" id="410659"/>
    <lineage>
        <taxon>unclassified sequences</taxon>
        <taxon>metagenomes</taxon>
        <taxon>ecological metagenomes</taxon>
    </lineage>
</organism>
<proteinExistence type="predicted"/>
<evidence type="ECO:0000313" key="1">
    <source>
        <dbReference type="EMBL" id="CBH97667.1"/>
    </source>
</evidence>
<protein>
    <submittedName>
        <fullName evidence="1">Putative chaperone-modulator protein CbpM</fullName>
    </submittedName>
</protein>
<gene>
    <name evidence="1" type="ORF">CARN2_3141</name>
</gene>
<name>E6PRW1_9ZZZZ</name>
<dbReference type="EMBL" id="CABM01000046">
    <property type="protein sequence ID" value="CBH97667.1"/>
    <property type="molecule type" value="Genomic_DNA"/>
</dbReference>
<dbReference type="Pfam" id="PF13591">
    <property type="entry name" value="MerR_2"/>
    <property type="match status" value="1"/>
</dbReference>
<dbReference type="Gene3D" id="1.10.1660.10">
    <property type="match status" value="1"/>
</dbReference>
<sequence>MQTHALACTTMDEGVLLELRDLTRACAQPETWVMELVQVGILEPLPGAAHKPGKPGKPGDWRFSGQALFTARKVQHLQQDLGVNLEGAALALELMQQLDELRARLARAGVAD</sequence>
<comment type="caution">
    <text evidence="1">The sequence shown here is derived from an EMBL/GenBank/DDBJ whole genome shotgun (WGS) entry which is preliminary data.</text>
</comment>
<reference evidence="1" key="1">
    <citation type="submission" date="2009-10" db="EMBL/GenBank/DDBJ databases">
        <title>Diversity of trophic interactions inside an arsenic-rich microbial ecosystem.</title>
        <authorList>
            <person name="Bertin P.N."/>
            <person name="Heinrich-Salmeron A."/>
            <person name="Pelletier E."/>
            <person name="Goulhen-Chollet F."/>
            <person name="Arsene-Ploetze F."/>
            <person name="Gallien S."/>
            <person name="Calteau A."/>
            <person name="Vallenet D."/>
            <person name="Casiot C."/>
            <person name="Chane-Woon-Ming B."/>
            <person name="Giloteaux L."/>
            <person name="Barakat M."/>
            <person name="Bonnefoy V."/>
            <person name="Bruneel O."/>
            <person name="Chandler M."/>
            <person name="Cleiss J."/>
            <person name="Duran R."/>
            <person name="Elbaz-Poulichet F."/>
            <person name="Fonknechten N."/>
            <person name="Lauga B."/>
            <person name="Mornico D."/>
            <person name="Ortet P."/>
            <person name="Schaeffer C."/>
            <person name="Siguier P."/>
            <person name="Alexander Thil Smith A."/>
            <person name="Van Dorsselaer A."/>
            <person name="Weissenbach J."/>
            <person name="Medigue C."/>
            <person name="Le Paslier D."/>
        </authorList>
    </citation>
    <scope>NUCLEOTIDE SEQUENCE</scope>
</reference>
<dbReference type="AlphaFoldDB" id="E6PRW1"/>